<name>A0ABU1IK85_9BACL</name>
<proteinExistence type="predicted"/>
<keyword evidence="3" id="KW-1185">Reference proteome</keyword>
<reference evidence="2 3" key="1">
    <citation type="submission" date="2023-07" db="EMBL/GenBank/DDBJ databases">
        <title>Genomic Encyclopedia of Type Strains, Phase IV (KMG-IV): sequencing the most valuable type-strain genomes for metagenomic binning, comparative biology and taxonomic classification.</title>
        <authorList>
            <person name="Goeker M."/>
        </authorList>
    </citation>
    <scope>NUCLEOTIDE SEQUENCE [LARGE SCALE GENOMIC DNA]</scope>
    <source>
        <strain evidence="2 3">DSM 45903</strain>
    </source>
</reference>
<protein>
    <submittedName>
        <fullName evidence="2">Uncharacterized protein</fullName>
    </submittedName>
</protein>
<comment type="caution">
    <text evidence="2">The sequence shown here is derived from an EMBL/GenBank/DDBJ whole genome shotgun (WGS) entry which is preliminary data.</text>
</comment>
<organism evidence="2 3">
    <name type="scientific">Desmospora profundinema</name>
    <dbReference type="NCBI Taxonomy" id="1571184"/>
    <lineage>
        <taxon>Bacteria</taxon>
        <taxon>Bacillati</taxon>
        <taxon>Bacillota</taxon>
        <taxon>Bacilli</taxon>
        <taxon>Bacillales</taxon>
        <taxon>Thermoactinomycetaceae</taxon>
        <taxon>Desmospora</taxon>
    </lineage>
</organism>
<evidence type="ECO:0000313" key="2">
    <source>
        <dbReference type="EMBL" id="MDR6225200.1"/>
    </source>
</evidence>
<gene>
    <name evidence="2" type="ORF">JOE21_001191</name>
</gene>
<accession>A0ABU1IK85</accession>
<evidence type="ECO:0000313" key="3">
    <source>
        <dbReference type="Proteomes" id="UP001185012"/>
    </source>
</evidence>
<feature type="compositionally biased region" description="Polar residues" evidence="1">
    <location>
        <begin position="55"/>
        <end position="73"/>
    </location>
</feature>
<feature type="region of interest" description="Disordered" evidence="1">
    <location>
        <begin position="55"/>
        <end position="79"/>
    </location>
</feature>
<dbReference type="EMBL" id="JAVDQG010000002">
    <property type="protein sequence ID" value="MDR6225200.1"/>
    <property type="molecule type" value="Genomic_DNA"/>
</dbReference>
<dbReference type="Proteomes" id="UP001185012">
    <property type="component" value="Unassembled WGS sequence"/>
</dbReference>
<evidence type="ECO:0000256" key="1">
    <source>
        <dbReference type="SAM" id="MobiDB-lite"/>
    </source>
</evidence>
<sequence>MAEHERIQPIIVWESPDQTKRDRDETVIPFPLQKEESDHVVRVMEVPGTHPLRITQVSSGFGSPSQPKSSLNTPLGKVA</sequence>